<comment type="similarity">
    <text evidence="2 8">Belongs to the dihydrofolate reductase family.</text>
</comment>
<dbReference type="CDD" id="cd00209">
    <property type="entry name" value="DHFR"/>
    <property type="match status" value="1"/>
</dbReference>
<dbReference type="AlphaFoldDB" id="A0A9D2ILV5"/>
<evidence type="ECO:0000313" key="11">
    <source>
        <dbReference type="Proteomes" id="UP000824014"/>
    </source>
</evidence>
<dbReference type="GO" id="GO:0046655">
    <property type="term" value="P:folic acid metabolic process"/>
    <property type="evidence" value="ECO:0007669"/>
    <property type="project" value="TreeGrafter"/>
</dbReference>
<dbReference type="PIRSF" id="PIRSF000194">
    <property type="entry name" value="DHFR"/>
    <property type="match status" value="1"/>
</dbReference>
<dbReference type="GO" id="GO:0006730">
    <property type="term" value="P:one-carbon metabolic process"/>
    <property type="evidence" value="ECO:0007669"/>
    <property type="project" value="UniProtKB-KW"/>
</dbReference>
<comment type="function">
    <text evidence="7 8">Key enzyme in folate metabolism. Catalyzes an essential reaction for de novo glycine and purine synthesis, and for DNA precursor synthesis.</text>
</comment>
<protein>
    <recommendedName>
        <fullName evidence="3 8">Dihydrofolate reductase</fullName>
        <ecNumber evidence="3 8">1.5.1.3</ecNumber>
    </recommendedName>
</protein>
<evidence type="ECO:0000256" key="2">
    <source>
        <dbReference type="ARBA" id="ARBA00009539"/>
    </source>
</evidence>
<dbReference type="GO" id="GO:0004146">
    <property type="term" value="F:dihydrofolate reductase activity"/>
    <property type="evidence" value="ECO:0007669"/>
    <property type="project" value="UniProtKB-EC"/>
</dbReference>
<evidence type="ECO:0000256" key="1">
    <source>
        <dbReference type="ARBA" id="ARBA00004903"/>
    </source>
</evidence>
<dbReference type="EC" id="1.5.1.3" evidence="3 8"/>
<proteinExistence type="inferred from homology"/>
<comment type="catalytic activity">
    <reaction evidence="8">
        <text>(6S)-5,6,7,8-tetrahydrofolate + NADP(+) = 7,8-dihydrofolate + NADPH + H(+)</text>
        <dbReference type="Rhea" id="RHEA:15009"/>
        <dbReference type="ChEBI" id="CHEBI:15378"/>
        <dbReference type="ChEBI" id="CHEBI:57451"/>
        <dbReference type="ChEBI" id="CHEBI:57453"/>
        <dbReference type="ChEBI" id="CHEBI:57783"/>
        <dbReference type="ChEBI" id="CHEBI:58349"/>
        <dbReference type="EC" id="1.5.1.3"/>
    </reaction>
</comment>
<dbReference type="Pfam" id="PF00186">
    <property type="entry name" value="DHFR_1"/>
    <property type="match status" value="1"/>
</dbReference>
<dbReference type="GO" id="GO:0046654">
    <property type="term" value="P:tetrahydrofolate biosynthetic process"/>
    <property type="evidence" value="ECO:0007669"/>
    <property type="project" value="InterPro"/>
</dbReference>
<dbReference type="FunFam" id="3.40.430.10:FF:000001">
    <property type="entry name" value="Dihydrofolate reductase"/>
    <property type="match status" value="1"/>
</dbReference>
<evidence type="ECO:0000256" key="8">
    <source>
        <dbReference type="PIRNR" id="PIRNR000194"/>
    </source>
</evidence>
<evidence type="ECO:0000313" key="10">
    <source>
        <dbReference type="EMBL" id="HIZ15661.1"/>
    </source>
</evidence>
<dbReference type="Gene3D" id="3.40.430.10">
    <property type="entry name" value="Dihydrofolate Reductase, subunit A"/>
    <property type="match status" value="1"/>
</dbReference>
<gene>
    <name evidence="10" type="ORF">H9816_07120</name>
</gene>
<comment type="pathway">
    <text evidence="1 8">Cofactor biosynthesis; tetrahydrofolate biosynthesis; 5,6,7,8-tetrahydrofolate from 7,8-dihydrofolate: step 1/1.</text>
</comment>
<dbReference type="PROSITE" id="PS51330">
    <property type="entry name" value="DHFR_2"/>
    <property type="match status" value="1"/>
</dbReference>
<dbReference type="PANTHER" id="PTHR48069">
    <property type="entry name" value="DIHYDROFOLATE REDUCTASE"/>
    <property type="match status" value="1"/>
</dbReference>
<dbReference type="PRINTS" id="PR00070">
    <property type="entry name" value="DHFR"/>
</dbReference>
<dbReference type="EMBL" id="DXCC01000027">
    <property type="protein sequence ID" value="HIZ15661.1"/>
    <property type="molecule type" value="Genomic_DNA"/>
</dbReference>
<dbReference type="SUPFAM" id="SSF53597">
    <property type="entry name" value="Dihydrofolate reductase-like"/>
    <property type="match status" value="1"/>
</dbReference>
<dbReference type="Proteomes" id="UP000824014">
    <property type="component" value="Unassembled WGS sequence"/>
</dbReference>
<evidence type="ECO:0000256" key="6">
    <source>
        <dbReference type="ARBA" id="ARBA00023002"/>
    </source>
</evidence>
<dbReference type="GO" id="GO:0046452">
    <property type="term" value="P:dihydrofolate metabolic process"/>
    <property type="evidence" value="ECO:0007669"/>
    <property type="project" value="TreeGrafter"/>
</dbReference>
<keyword evidence="5 8" id="KW-0521">NADP</keyword>
<keyword evidence="4 8" id="KW-0554">One-carbon metabolism</keyword>
<keyword evidence="6 8" id="KW-0560">Oxidoreductase</keyword>
<dbReference type="InterPro" id="IPR001796">
    <property type="entry name" value="DHFR_dom"/>
</dbReference>
<comment type="caution">
    <text evidence="10">The sequence shown here is derived from an EMBL/GenBank/DDBJ whole genome shotgun (WGS) entry which is preliminary data.</text>
</comment>
<dbReference type="InterPro" id="IPR024072">
    <property type="entry name" value="DHFR-like_dom_sf"/>
</dbReference>
<organism evidence="10 11">
    <name type="scientific">Candidatus Tidjanibacter faecipullorum</name>
    <dbReference type="NCBI Taxonomy" id="2838766"/>
    <lineage>
        <taxon>Bacteria</taxon>
        <taxon>Pseudomonadati</taxon>
        <taxon>Bacteroidota</taxon>
        <taxon>Bacteroidia</taxon>
        <taxon>Bacteroidales</taxon>
        <taxon>Rikenellaceae</taxon>
        <taxon>Tidjanibacter</taxon>
    </lineage>
</organism>
<dbReference type="PANTHER" id="PTHR48069:SF3">
    <property type="entry name" value="DIHYDROFOLATE REDUCTASE"/>
    <property type="match status" value="1"/>
</dbReference>
<name>A0A9D2ILV5_9BACT</name>
<dbReference type="GO" id="GO:0005829">
    <property type="term" value="C:cytosol"/>
    <property type="evidence" value="ECO:0007669"/>
    <property type="project" value="TreeGrafter"/>
</dbReference>
<accession>A0A9D2ILV5</accession>
<sequence>MISVIVAVAQNGIIGGGNALLWHISEDLKRFKQLTGGHAVVMGRKTFESLGRPLPNRRNVVISRRKDYAPEGVEVAASLEEALARFPVEEEVFIIGGGQIYAQAMPLADRLYLTTVMHDYEGDTRFPAWDRTQWCRTACAYHERGEKFPYPFEYTDWERLR</sequence>
<feature type="domain" description="DHFR" evidence="9">
    <location>
        <begin position="1"/>
        <end position="159"/>
    </location>
</feature>
<evidence type="ECO:0000256" key="4">
    <source>
        <dbReference type="ARBA" id="ARBA00022563"/>
    </source>
</evidence>
<evidence type="ECO:0000259" key="9">
    <source>
        <dbReference type="PROSITE" id="PS51330"/>
    </source>
</evidence>
<dbReference type="InterPro" id="IPR012259">
    <property type="entry name" value="DHFR"/>
</dbReference>
<evidence type="ECO:0000256" key="5">
    <source>
        <dbReference type="ARBA" id="ARBA00022857"/>
    </source>
</evidence>
<reference evidence="10" key="2">
    <citation type="submission" date="2021-04" db="EMBL/GenBank/DDBJ databases">
        <authorList>
            <person name="Gilroy R."/>
        </authorList>
    </citation>
    <scope>NUCLEOTIDE SEQUENCE</scope>
    <source>
        <strain evidence="10">ChiHjej11B10-19426</strain>
    </source>
</reference>
<evidence type="ECO:0000256" key="7">
    <source>
        <dbReference type="ARBA" id="ARBA00025067"/>
    </source>
</evidence>
<reference evidence="10" key="1">
    <citation type="journal article" date="2021" name="PeerJ">
        <title>Extensive microbial diversity within the chicken gut microbiome revealed by metagenomics and culture.</title>
        <authorList>
            <person name="Gilroy R."/>
            <person name="Ravi A."/>
            <person name="Getino M."/>
            <person name="Pursley I."/>
            <person name="Horton D.L."/>
            <person name="Alikhan N.F."/>
            <person name="Baker D."/>
            <person name="Gharbi K."/>
            <person name="Hall N."/>
            <person name="Watson M."/>
            <person name="Adriaenssens E.M."/>
            <person name="Foster-Nyarko E."/>
            <person name="Jarju S."/>
            <person name="Secka A."/>
            <person name="Antonio M."/>
            <person name="Oren A."/>
            <person name="Chaudhuri R.R."/>
            <person name="La Ragione R."/>
            <person name="Hildebrand F."/>
            <person name="Pallen M.J."/>
        </authorList>
    </citation>
    <scope>NUCLEOTIDE SEQUENCE</scope>
    <source>
        <strain evidence="10">ChiHjej11B10-19426</strain>
    </source>
</reference>
<evidence type="ECO:0000256" key="3">
    <source>
        <dbReference type="ARBA" id="ARBA00012856"/>
    </source>
</evidence>
<dbReference type="GO" id="GO:0070401">
    <property type="term" value="F:NADP+ binding"/>
    <property type="evidence" value="ECO:0007669"/>
    <property type="project" value="UniProtKB-ARBA"/>
</dbReference>